<sequence>MENRSFDHMLGWLKSSRPDIDGLSGSEYNRVNASNSGSTPVYVSDDAFFIASNPSHSIQAIWEQIIGSNDTSANPASMNGFVQQAKAMGVDGLSKTVMSGFKPDLVPIYSEFVNEFVVMDRWFASVPALT</sequence>
<dbReference type="EMBL" id="CACTIH010009134">
    <property type="protein sequence ID" value="CAA3025466.1"/>
    <property type="molecule type" value="Genomic_DNA"/>
</dbReference>
<dbReference type="Gene3D" id="3.40.720.10">
    <property type="entry name" value="Alkaline Phosphatase, subunit A"/>
    <property type="match status" value="1"/>
</dbReference>
<keyword evidence="3" id="KW-1185">Reference proteome</keyword>
<organism evidence="2 3">
    <name type="scientific">Olea europaea subsp. europaea</name>
    <dbReference type="NCBI Taxonomy" id="158383"/>
    <lineage>
        <taxon>Eukaryota</taxon>
        <taxon>Viridiplantae</taxon>
        <taxon>Streptophyta</taxon>
        <taxon>Embryophyta</taxon>
        <taxon>Tracheophyta</taxon>
        <taxon>Spermatophyta</taxon>
        <taxon>Magnoliopsida</taxon>
        <taxon>eudicotyledons</taxon>
        <taxon>Gunneridae</taxon>
        <taxon>Pentapetalae</taxon>
        <taxon>asterids</taxon>
        <taxon>lamiids</taxon>
        <taxon>Lamiales</taxon>
        <taxon>Oleaceae</taxon>
        <taxon>Oleeae</taxon>
        <taxon>Olea</taxon>
    </lineage>
</organism>
<dbReference type="PANTHER" id="PTHR31956">
    <property type="entry name" value="NON-SPECIFIC PHOSPHOLIPASE C4-RELATED"/>
    <property type="match status" value="1"/>
</dbReference>
<proteinExistence type="predicted"/>
<keyword evidence="1" id="KW-0378">Hydrolase</keyword>
<dbReference type="AlphaFoldDB" id="A0A8S0V261"/>
<accession>A0A8S0V261</accession>
<dbReference type="InterPro" id="IPR007312">
    <property type="entry name" value="Phosphoesterase"/>
</dbReference>
<dbReference type="GO" id="GO:0009395">
    <property type="term" value="P:phospholipid catabolic process"/>
    <property type="evidence" value="ECO:0007669"/>
    <property type="project" value="TreeGrafter"/>
</dbReference>
<reference evidence="2 3" key="1">
    <citation type="submission" date="2019-12" db="EMBL/GenBank/DDBJ databases">
        <authorList>
            <person name="Alioto T."/>
            <person name="Alioto T."/>
            <person name="Gomez Garrido J."/>
        </authorList>
    </citation>
    <scope>NUCLEOTIDE SEQUENCE [LARGE SCALE GENOMIC DNA]</scope>
</reference>
<evidence type="ECO:0000256" key="1">
    <source>
        <dbReference type="ARBA" id="ARBA00022801"/>
    </source>
</evidence>
<evidence type="ECO:0000313" key="2">
    <source>
        <dbReference type="EMBL" id="CAA3025466.1"/>
    </source>
</evidence>
<gene>
    <name evidence="2" type="ORF">OLEA9_A111822</name>
</gene>
<dbReference type="Pfam" id="PF04185">
    <property type="entry name" value="Phosphoesterase"/>
    <property type="match status" value="1"/>
</dbReference>
<dbReference type="PANTHER" id="PTHR31956:SF1">
    <property type="entry name" value="NON-SPECIFIC PHOSPHOLIPASE C1"/>
    <property type="match status" value="1"/>
</dbReference>
<dbReference type="Proteomes" id="UP000594638">
    <property type="component" value="Unassembled WGS sequence"/>
</dbReference>
<dbReference type="Gramene" id="OE9A111822T1">
    <property type="protein sequence ID" value="OE9A111822C1"/>
    <property type="gene ID" value="OE9A111822"/>
</dbReference>
<protein>
    <submittedName>
        <fullName evidence="2">Non-specific phospholipase C1</fullName>
    </submittedName>
</protein>
<dbReference type="GO" id="GO:0042578">
    <property type="term" value="F:phosphoric ester hydrolase activity"/>
    <property type="evidence" value="ECO:0007669"/>
    <property type="project" value="UniProtKB-ARBA"/>
</dbReference>
<evidence type="ECO:0000313" key="3">
    <source>
        <dbReference type="Proteomes" id="UP000594638"/>
    </source>
</evidence>
<dbReference type="OrthoDB" id="5135119at2759"/>
<comment type="caution">
    <text evidence="2">The sequence shown here is derived from an EMBL/GenBank/DDBJ whole genome shotgun (WGS) entry which is preliminary data.</text>
</comment>
<name>A0A8S0V261_OLEEU</name>
<dbReference type="InterPro" id="IPR017850">
    <property type="entry name" value="Alkaline_phosphatase_core_sf"/>
</dbReference>